<dbReference type="AlphaFoldDB" id="A0A167L2H2"/>
<protein>
    <submittedName>
        <fullName evidence="2">Uncharacterized protein</fullName>
    </submittedName>
</protein>
<accession>A0A167L2H2</accession>
<name>A0A167L2H2_CALVF</name>
<dbReference type="EMBL" id="KV417290">
    <property type="protein sequence ID" value="KZO95264.1"/>
    <property type="molecule type" value="Genomic_DNA"/>
</dbReference>
<evidence type="ECO:0000313" key="2">
    <source>
        <dbReference type="EMBL" id="KZO95264.1"/>
    </source>
</evidence>
<gene>
    <name evidence="2" type="ORF">CALVIDRAFT_538412</name>
</gene>
<proteinExistence type="predicted"/>
<keyword evidence="3" id="KW-1185">Reference proteome</keyword>
<reference evidence="2 3" key="1">
    <citation type="journal article" date="2016" name="Mol. Biol. Evol.">
        <title>Comparative Genomics of Early-Diverging Mushroom-Forming Fungi Provides Insights into the Origins of Lignocellulose Decay Capabilities.</title>
        <authorList>
            <person name="Nagy L.G."/>
            <person name="Riley R."/>
            <person name="Tritt A."/>
            <person name="Adam C."/>
            <person name="Daum C."/>
            <person name="Floudas D."/>
            <person name="Sun H."/>
            <person name="Yadav J.S."/>
            <person name="Pangilinan J."/>
            <person name="Larsson K.H."/>
            <person name="Matsuura K."/>
            <person name="Barry K."/>
            <person name="Labutti K."/>
            <person name="Kuo R."/>
            <person name="Ohm R.A."/>
            <person name="Bhattacharya S.S."/>
            <person name="Shirouzu T."/>
            <person name="Yoshinaga Y."/>
            <person name="Martin F.M."/>
            <person name="Grigoriev I.V."/>
            <person name="Hibbett D.S."/>
        </authorList>
    </citation>
    <scope>NUCLEOTIDE SEQUENCE [LARGE SCALE GENOMIC DNA]</scope>
    <source>
        <strain evidence="2 3">TUFC12733</strain>
    </source>
</reference>
<sequence length="72" mass="7768">MTLAALVNIFCAAGPTTRSSIPSVAPYASARSIFLARTWCLEERTTHTFLPEGTSCQPYPPALQRPQTGSRA</sequence>
<organism evidence="2 3">
    <name type="scientific">Calocera viscosa (strain TUFC12733)</name>
    <dbReference type="NCBI Taxonomy" id="1330018"/>
    <lineage>
        <taxon>Eukaryota</taxon>
        <taxon>Fungi</taxon>
        <taxon>Dikarya</taxon>
        <taxon>Basidiomycota</taxon>
        <taxon>Agaricomycotina</taxon>
        <taxon>Dacrymycetes</taxon>
        <taxon>Dacrymycetales</taxon>
        <taxon>Dacrymycetaceae</taxon>
        <taxon>Calocera</taxon>
    </lineage>
</organism>
<dbReference type="Proteomes" id="UP000076738">
    <property type="component" value="Unassembled WGS sequence"/>
</dbReference>
<evidence type="ECO:0000313" key="3">
    <source>
        <dbReference type="Proteomes" id="UP000076738"/>
    </source>
</evidence>
<feature type="region of interest" description="Disordered" evidence="1">
    <location>
        <begin position="52"/>
        <end position="72"/>
    </location>
</feature>
<evidence type="ECO:0000256" key="1">
    <source>
        <dbReference type="SAM" id="MobiDB-lite"/>
    </source>
</evidence>